<comment type="pathway">
    <text evidence="9">Glycolipid biosynthesis; KDO(2)-lipid A biosynthesis.</text>
</comment>
<evidence type="ECO:0000313" key="15">
    <source>
        <dbReference type="EMBL" id="PTD24788.1"/>
    </source>
</evidence>
<comment type="subcellular location">
    <subcellularLocation>
        <location evidence="10">Cytoplasm</location>
    </subcellularLocation>
</comment>
<comment type="PTM">
    <text evidence="12">4'-phosphopantetheine is transferred from CoA to a specific serine of apo-ACP by acpS.</text>
</comment>
<reference evidence="15 16" key="1">
    <citation type="submission" date="2017-11" db="EMBL/GenBank/DDBJ databases">
        <title>Sphingomonas oleivorans sp. nov., isolated from oil-contaminated soil.</title>
        <authorList>
            <person name="Wang L."/>
            <person name="Chen L."/>
        </authorList>
    </citation>
    <scope>NUCLEOTIDE SEQUENCE [LARGE SCALE GENOMIC DNA]</scope>
    <source>
        <strain evidence="15 16">K101</strain>
    </source>
</reference>
<evidence type="ECO:0000256" key="12">
    <source>
        <dbReference type="RuleBase" id="RU003545"/>
    </source>
</evidence>
<dbReference type="InterPro" id="IPR036736">
    <property type="entry name" value="ACP-like_sf"/>
</dbReference>
<dbReference type="Gene3D" id="1.10.1200.10">
    <property type="entry name" value="ACP-like"/>
    <property type="match status" value="1"/>
</dbReference>
<evidence type="ECO:0000256" key="13">
    <source>
        <dbReference type="SAM" id="MobiDB-lite"/>
    </source>
</evidence>
<dbReference type="NCBIfam" id="NF002149">
    <property type="entry name" value="PRK00982.1-3"/>
    <property type="match status" value="1"/>
</dbReference>
<evidence type="ECO:0000256" key="5">
    <source>
        <dbReference type="ARBA" id="ARBA00022553"/>
    </source>
</evidence>
<keyword evidence="8 10" id="KW-0275">Fatty acid biosynthesis</keyword>
<protein>
    <recommendedName>
        <fullName evidence="10 11">Acyl carrier protein</fullName>
        <shortName evidence="10">ACP</shortName>
    </recommendedName>
</protein>
<keyword evidence="10" id="KW-0963">Cytoplasm</keyword>
<dbReference type="PROSITE" id="PS00012">
    <property type="entry name" value="PHOSPHOPANTETHEINE"/>
    <property type="match status" value="1"/>
</dbReference>
<comment type="caution">
    <text evidence="15">The sequence shown here is derived from an EMBL/GenBank/DDBJ whole genome shotgun (WGS) entry which is preliminary data.</text>
</comment>
<dbReference type="UniPathway" id="UPA00094"/>
<dbReference type="GO" id="GO:0036104">
    <property type="term" value="P:Kdo2-lipid A biosynthetic process"/>
    <property type="evidence" value="ECO:0007669"/>
    <property type="project" value="UniProtKB-UniPathway"/>
</dbReference>
<keyword evidence="3 10" id="KW-0596">Phosphopantetheine</keyword>
<keyword evidence="7 10" id="KW-0443">Lipid metabolism</keyword>
<comment type="pathway">
    <text evidence="1 10 12">Lipid metabolism; fatty acid biosynthesis.</text>
</comment>
<organism evidence="15 16">
    <name type="scientific">Edaphosphingomonas fennica</name>
    <dbReference type="NCBI Taxonomy" id="114404"/>
    <lineage>
        <taxon>Bacteria</taxon>
        <taxon>Pseudomonadati</taxon>
        <taxon>Pseudomonadota</taxon>
        <taxon>Alphaproteobacteria</taxon>
        <taxon>Sphingomonadales</taxon>
        <taxon>Rhizorhabdaceae</taxon>
        <taxon>Edaphosphingomonas</taxon>
    </lineage>
</organism>
<feature type="domain" description="Carrier" evidence="14">
    <location>
        <begin position="2"/>
        <end position="77"/>
    </location>
</feature>
<comment type="function">
    <text evidence="10 12">Carrier of the growing fatty acid chain in fatty acid biosynthesis.</text>
</comment>
<dbReference type="GO" id="GO:0000035">
    <property type="term" value="F:acyl binding"/>
    <property type="evidence" value="ECO:0007669"/>
    <property type="project" value="TreeGrafter"/>
</dbReference>
<sequence>MSDIGEQVQKITVEHLGVYPDKVTPQANFIDDFGVDSLDVVELVMAIEDEFGVEIPDEDAEKFNTVQDAIRYIKAAKGQGGVRYAQHKGAERKRGKAREG</sequence>
<gene>
    <name evidence="10" type="primary">acpP</name>
    <name evidence="15" type="ORF">CV103_07185</name>
</gene>
<accession>A0A2T4I4W4</accession>
<dbReference type="InterPro" id="IPR003231">
    <property type="entry name" value="ACP"/>
</dbReference>
<name>A0A2T4I4W4_9SPHN</name>
<evidence type="ECO:0000256" key="6">
    <source>
        <dbReference type="ARBA" id="ARBA00022832"/>
    </source>
</evidence>
<dbReference type="InterPro" id="IPR006162">
    <property type="entry name" value="Ppantetheine_attach_site"/>
</dbReference>
<comment type="similarity">
    <text evidence="2 10">Belongs to the acyl carrier protein (ACP) family.</text>
</comment>
<feature type="modified residue" description="O-(pantetheine 4'-phosphoryl)serine" evidence="10">
    <location>
        <position position="37"/>
    </location>
</feature>
<dbReference type="UniPathway" id="UPA00360"/>
<evidence type="ECO:0000256" key="2">
    <source>
        <dbReference type="ARBA" id="ARBA00010930"/>
    </source>
</evidence>
<comment type="PTM">
    <text evidence="10">4'-phosphopantetheine is transferred from CoA to a specific serine of apo-ACP by AcpS. This modification is essential for activity because fatty acids are bound in thioester linkage to the sulfhydryl of the prosthetic group.</text>
</comment>
<dbReference type="Pfam" id="PF00550">
    <property type="entry name" value="PP-binding"/>
    <property type="match status" value="1"/>
</dbReference>
<keyword evidence="5 10" id="KW-0597">Phosphoprotein</keyword>
<dbReference type="GO" id="GO:0009245">
    <property type="term" value="P:lipid A biosynthetic process"/>
    <property type="evidence" value="ECO:0007669"/>
    <property type="project" value="TreeGrafter"/>
</dbReference>
<dbReference type="AlphaFoldDB" id="A0A2T4I4W4"/>
<evidence type="ECO:0000256" key="11">
    <source>
        <dbReference type="NCBIfam" id="TIGR00517"/>
    </source>
</evidence>
<dbReference type="InterPro" id="IPR009081">
    <property type="entry name" value="PP-bd_ACP"/>
</dbReference>
<evidence type="ECO:0000256" key="1">
    <source>
        <dbReference type="ARBA" id="ARBA00005194"/>
    </source>
</evidence>
<dbReference type="PROSITE" id="PS50075">
    <property type="entry name" value="CARRIER"/>
    <property type="match status" value="1"/>
</dbReference>
<evidence type="ECO:0000313" key="16">
    <source>
        <dbReference type="Proteomes" id="UP000241206"/>
    </source>
</evidence>
<evidence type="ECO:0000259" key="14">
    <source>
        <dbReference type="PROSITE" id="PS50075"/>
    </source>
</evidence>
<dbReference type="Proteomes" id="UP000241206">
    <property type="component" value="Unassembled WGS sequence"/>
</dbReference>
<dbReference type="HAMAP" id="MF_01217">
    <property type="entry name" value="Acyl_carrier"/>
    <property type="match status" value="1"/>
</dbReference>
<evidence type="ECO:0000256" key="4">
    <source>
        <dbReference type="ARBA" id="ARBA00022516"/>
    </source>
</evidence>
<keyword evidence="16" id="KW-1185">Reference proteome</keyword>
<evidence type="ECO:0000256" key="9">
    <source>
        <dbReference type="ARBA" id="ARBA00024328"/>
    </source>
</evidence>
<dbReference type="PANTHER" id="PTHR20863">
    <property type="entry name" value="ACYL CARRIER PROTEIN"/>
    <property type="match status" value="1"/>
</dbReference>
<dbReference type="GO" id="GO:0005829">
    <property type="term" value="C:cytosol"/>
    <property type="evidence" value="ECO:0007669"/>
    <property type="project" value="TreeGrafter"/>
</dbReference>
<proteinExistence type="inferred from homology"/>
<dbReference type="SUPFAM" id="SSF47336">
    <property type="entry name" value="ACP-like"/>
    <property type="match status" value="1"/>
</dbReference>
<dbReference type="PANTHER" id="PTHR20863:SF76">
    <property type="entry name" value="CARRIER DOMAIN-CONTAINING PROTEIN"/>
    <property type="match status" value="1"/>
</dbReference>
<evidence type="ECO:0000256" key="3">
    <source>
        <dbReference type="ARBA" id="ARBA00022450"/>
    </source>
</evidence>
<feature type="region of interest" description="Disordered" evidence="13">
    <location>
        <begin position="79"/>
        <end position="100"/>
    </location>
</feature>
<keyword evidence="4 10" id="KW-0444">Lipid biosynthesis</keyword>
<dbReference type="GO" id="GO:0016020">
    <property type="term" value="C:membrane"/>
    <property type="evidence" value="ECO:0007669"/>
    <property type="project" value="GOC"/>
</dbReference>
<dbReference type="NCBIfam" id="NF002150">
    <property type="entry name" value="PRK00982.1-4"/>
    <property type="match status" value="1"/>
</dbReference>
<dbReference type="NCBIfam" id="TIGR00517">
    <property type="entry name" value="acyl_carrier"/>
    <property type="match status" value="1"/>
</dbReference>
<dbReference type="NCBIfam" id="NF002151">
    <property type="entry name" value="PRK00982.1-5"/>
    <property type="match status" value="1"/>
</dbReference>
<evidence type="ECO:0000256" key="7">
    <source>
        <dbReference type="ARBA" id="ARBA00023098"/>
    </source>
</evidence>
<dbReference type="GO" id="GO:0000036">
    <property type="term" value="F:acyl carrier activity"/>
    <property type="evidence" value="ECO:0007669"/>
    <property type="project" value="UniProtKB-UniRule"/>
</dbReference>
<evidence type="ECO:0000256" key="10">
    <source>
        <dbReference type="HAMAP-Rule" id="MF_01217"/>
    </source>
</evidence>
<dbReference type="NCBIfam" id="NF002148">
    <property type="entry name" value="PRK00982.1-2"/>
    <property type="match status" value="1"/>
</dbReference>
<feature type="compositionally biased region" description="Basic residues" evidence="13">
    <location>
        <begin position="90"/>
        <end position="100"/>
    </location>
</feature>
<evidence type="ECO:0000256" key="8">
    <source>
        <dbReference type="ARBA" id="ARBA00023160"/>
    </source>
</evidence>
<keyword evidence="6 10" id="KW-0276">Fatty acid metabolism</keyword>
<dbReference type="FunFam" id="1.10.1200.10:FF:000003">
    <property type="entry name" value="Acyl carrier protein"/>
    <property type="match status" value="1"/>
</dbReference>
<dbReference type="EMBL" id="PHHF01000030">
    <property type="protein sequence ID" value="PTD24788.1"/>
    <property type="molecule type" value="Genomic_DNA"/>
</dbReference>